<dbReference type="OrthoDB" id="247449at2759"/>
<sequence length="226" mass="24228">MELPAELVVGGTVLTLSPVSRSTDVEDNGKHHFSSFCFVGERLPTGDTQWFFSPLAGYEQKKLRVEAAVVEKEALRRGVFLRLGDCTFRQYTVRSASPPMRVSVVARLRGEDARESSINSRNSSYLLSPTPSPEEASPPLPREGRILPPARDLNVCGELGNPSPPVARGVAGSGGEGGEGPWASQESGAEGGGARCMPNLQLPKKPPVRLSTHASASGPFRLRRLP</sequence>
<dbReference type="Proteomes" id="UP000284403">
    <property type="component" value="Unassembled WGS sequence"/>
</dbReference>
<organism evidence="2 3">
    <name type="scientific">Trypanosoma conorhini</name>
    <dbReference type="NCBI Taxonomy" id="83891"/>
    <lineage>
        <taxon>Eukaryota</taxon>
        <taxon>Discoba</taxon>
        <taxon>Euglenozoa</taxon>
        <taxon>Kinetoplastea</taxon>
        <taxon>Metakinetoplastina</taxon>
        <taxon>Trypanosomatida</taxon>
        <taxon>Trypanosomatidae</taxon>
        <taxon>Trypanosoma</taxon>
    </lineage>
</organism>
<proteinExistence type="predicted"/>
<dbReference type="GeneID" id="40317955"/>
<name>A0A3R7NIC9_9TRYP</name>
<evidence type="ECO:0000256" key="1">
    <source>
        <dbReference type="SAM" id="MobiDB-lite"/>
    </source>
</evidence>
<feature type="region of interest" description="Disordered" evidence="1">
    <location>
        <begin position="111"/>
        <end position="226"/>
    </location>
</feature>
<protein>
    <submittedName>
        <fullName evidence="2">Uncharacterized protein</fullName>
    </submittedName>
</protein>
<comment type="caution">
    <text evidence="2">The sequence shown here is derived from an EMBL/GenBank/DDBJ whole genome shotgun (WGS) entry which is preliminary data.</text>
</comment>
<feature type="compositionally biased region" description="Pro residues" evidence="1">
    <location>
        <begin position="130"/>
        <end position="141"/>
    </location>
</feature>
<evidence type="ECO:0000313" key="2">
    <source>
        <dbReference type="EMBL" id="RNF18953.1"/>
    </source>
</evidence>
<dbReference type="EMBL" id="MKKU01000218">
    <property type="protein sequence ID" value="RNF18953.1"/>
    <property type="molecule type" value="Genomic_DNA"/>
</dbReference>
<dbReference type="RefSeq" id="XP_029228661.1">
    <property type="nucleotide sequence ID" value="XM_029371255.1"/>
</dbReference>
<keyword evidence="3" id="KW-1185">Reference proteome</keyword>
<accession>A0A3R7NIC9</accession>
<evidence type="ECO:0000313" key="3">
    <source>
        <dbReference type="Proteomes" id="UP000284403"/>
    </source>
</evidence>
<feature type="compositionally biased region" description="Gly residues" evidence="1">
    <location>
        <begin position="171"/>
        <end position="180"/>
    </location>
</feature>
<feature type="compositionally biased region" description="Polar residues" evidence="1">
    <location>
        <begin position="116"/>
        <end position="125"/>
    </location>
</feature>
<gene>
    <name evidence="2" type="ORF">Tco025E_04344</name>
</gene>
<dbReference type="AlphaFoldDB" id="A0A3R7NIC9"/>
<reference evidence="2 3" key="1">
    <citation type="journal article" date="2018" name="BMC Genomics">
        <title>Genomic comparison of Trypanosoma conorhini and Trypanosoma rangeli to Trypanosoma cruzi strains of high and low virulence.</title>
        <authorList>
            <person name="Bradwell K.R."/>
            <person name="Koparde V.N."/>
            <person name="Matveyev A.V."/>
            <person name="Serrano M.G."/>
            <person name="Alves J.M."/>
            <person name="Parikh H."/>
            <person name="Huang B."/>
            <person name="Lee V."/>
            <person name="Espinosa-Alvarez O."/>
            <person name="Ortiz P.A."/>
            <person name="Costa-Martins A.G."/>
            <person name="Teixeira M.M."/>
            <person name="Buck G.A."/>
        </authorList>
    </citation>
    <scope>NUCLEOTIDE SEQUENCE [LARGE SCALE GENOMIC DNA]</scope>
    <source>
        <strain evidence="2 3">025E</strain>
    </source>
</reference>